<protein>
    <submittedName>
        <fullName evidence="1">Putative ovule protein</fullName>
    </submittedName>
</protein>
<accession>A0A0V0H0B7</accession>
<sequence length="102" mass="11676">MFYLWTGSSSQACCSKEDDTIIFSNGNKASLQLILKTLESYENVSGQLINKNKSSYSLAPKAPQRTIRRIGRILDMEFENLPLKYLGFPIYFGRKTQDIFLI</sequence>
<dbReference type="AlphaFoldDB" id="A0A0V0H0B7"/>
<proteinExistence type="predicted"/>
<evidence type="ECO:0000313" key="1">
    <source>
        <dbReference type="EMBL" id="JAP13839.1"/>
    </source>
</evidence>
<organism evidence="1">
    <name type="scientific">Solanum chacoense</name>
    <name type="common">Chaco potato</name>
    <dbReference type="NCBI Taxonomy" id="4108"/>
    <lineage>
        <taxon>Eukaryota</taxon>
        <taxon>Viridiplantae</taxon>
        <taxon>Streptophyta</taxon>
        <taxon>Embryophyta</taxon>
        <taxon>Tracheophyta</taxon>
        <taxon>Spermatophyta</taxon>
        <taxon>Magnoliopsida</taxon>
        <taxon>eudicotyledons</taxon>
        <taxon>Gunneridae</taxon>
        <taxon>Pentapetalae</taxon>
        <taxon>asterids</taxon>
        <taxon>lamiids</taxon>
        <taxon>Solanales</taxon>
        <taxon>Solanaceae</taxon>
        <taxon>Solanoideae</taxon>
        <taxon>Solaneae</taxon>
        <taxon>Solanum</taxon>
    </lineage>
</organism>
<dbReference type="EMBL" id="GEDG01027451">
    <property type="protein sequence ID" value="JAP13839.1"/>
    <property type="molecule type" value="Transcribed_RNA"/>
</dbReference>
<name>A0A0V0H0B7_SOLCH</name>
<reference evidence="1" key="1">
    <citation type="submission" date="2015-12" db="EMBL/GenBank/DDBJ databases">
        <title>Gene expression during late stages of embryo sac development: a critical building block for successful pollen-pistil interactions.</title>
        <authorList>
            <person name="Liu Y."/>
            <person name="Joly V."/>
            <person name="Sabar M."/>
            <person name="Matton D.P."/>
        </authorList>
    </citation>
    <scope>NUCLEOTIDE SEQUENCE</scope>
</reference>